<proteinExistence type="predicted"/>
<dbReference type="OrthoDB" id="9899452at2"/>
<evidence type="ECO:0000313" key="1">
    <source>
        <dbReference type="EMBL" id="EAZ89240.1"/>
    </source>
</evidence>
<dbReference type="EMBL" id="AAXW01000050">
    <property type="protein sequence ID" value="EAZ89240.1"/>
    <property type="molecule type" value="Genomic_DNA"/>
</dbReference>
<name>A3IWC7_9CHRO</name>
<dbReference type="Proteomes" id="UP000003781">
    <property type="component" value="Unassembled WGS sequence"/>
</dbReference>
<sequence length="45" mass="5342">MLTAELLNIAYPELNVIETNPESYYLLRLINFYGINLNEEDIFDF</sequence>
<gene>
    <name evidence="1" type="primary">rbgA</name>
    <name evidence="1" type="ORF">CY0110_06804</name>
</gene>
<evidence type="ECO:0000313" key="2">
    <source>
        <dbReference type="Proteomes" id="UP000003781"/>
    </source>
</evidence>
<dbReference type="RefSeq" id="WP_008277683.1">
    <property type="nucleotide sequence ID" value="NZ_AAXW01000050.1"/>
</dbReference>
<dbReference type="AlphaFoldDB" id="A3IWC7"/>
<dbReference type="eggNOG" id="ENOG5032HRT">
    <property type="taxonomic scope" value="Bacteria"/>
</dbReference>
<keyword evidence="2" id="KW-1185">Reference proteome</keyword>
<accession>A3IWC7</accession>
<comment type="caution">
    <text evidence="1">The sequence shown here is derived from an EMBL/GenBank/DDBJ whole genome shotgun (WGS) entry which is preliminary data.</text>
</comment>
<protein>
    <submittedName>
        <fullName evidence="1">Ribosomal biogenesis GTPase</fullName>
    </submittedName>
</protein>
<reference evidence="1 2" key="1">
    <citation type="submission" date="2007-03" db="EMBL/GenBank/DDBJ databases">
        <authorList>
            <person name="Stal L."/>
            <person name="Ferriera S."/>
            <person name="Johnson J."/>
            <person name="Kravitz S."/>
            <person name="Beeson K."/>
            <person name="Sutton G."/>
            <person name="Rogers Y.-H."/>
            <person name="Friedman R."/>
            <person name="Frazier M."/>
            <person name="Venter J.C."/>
        </authorList>
    </citation>
    <scope>NUCLEOTIDE SEQUENCE [LARGE SCALE GENOMIC DNA]</scope>
    <source>
        <strain evidence="1 2">CCY0110</strain>
    </source>
</reference>
<organism evidence="1 2">
    <name type="scientific">Crocosphaera chwakensis CCY0110</name>
    <dbReference type="NCBI Taxonomy" id="391612"/>
    <lineage>
        <taxon>Bacteria</taxon>
        <taxon>Bacillati</taxon>
        <taxon>Cyanobacteriota</taxon>
        <taxon>Cyanophyceae</taxon>
        <taxon>Oscillatoriophycideae</taxon>
        <taxon>Chroococcales</taxon>
        <taxon>Aphanothecaceae</taxon>
        <taxon>Crocosphaera</taxon>
        <taxon>Crocosphaera chwakensis</taxon>
    </lineage>
</organism>